<comment type="caution">
    <text evidence="2">The sequence shown here is derived from an EMBL/GenBank/DDBJ whole genome shotgun (WGS) entry which is preliminary data.</text>
</comment>
<protein>
    <submittedName>
        <fullName evidence="2">DUF1573 domain-containing protein</fullName>
    </submittedName>
</protein>
<keyword evidence="1" id="KW-0732">Signal</keyword>
<dbReference type="Pfam" id="PF07610">
    <property type="entry name" value="DUF1573"/>
    <property type="match status" value="1"/>
</dbReference>
<dbReference type="Proteomes" id="UP000617628">
    <property type="component" value="Unassembled WGS sequence"/>
</dbReference>
<dbReference type="Gene3D" id="2.60.40.10">
    <property type="entry name" value="Immunoglobulins"/>
    <property type="match status" value="1"/>
</dbReference>
<organism evidence="2 3">
    <name type="scientific">Pelagicoccus mobilis</name>
    <dbReference type="NCBI Taxonomy" id="415221"/>
    <lineage>
        <taxon>Bacteria</taxon>
        <taxon>Pseudomonadati</taxon>
        <taxon>Verrucomicrobiota</taxon>
        <taxon>Opitutia</taxon>
        <taxon>Puniceicoccales</taxon>
        <taxon>Pelagicoccaceae</taxon>
        <taxon>Pelagicoccus</taxon>
    </lineage>
</organism>
<gene>
    <name evidence="2" type="ORF">JIN87_02095</name>
</gene>
<sequence length="224" mass="25302">MRLILGISLALATPFIALAENLNWTTQEQHFQADFDDTEIIANYAFTNTSQETVEIIETSATCGCTVPTLEKQSYAPGESGELKAVFTVGSRQGKQRKAITVATKDSAGAETTYELKLDIDIPVPVTFKPRVRFWKVSGEATTQEIEVTFHEQMPMSLAKLANKDPDEPTNFDYQIETLADGLKYKIKLTPKKPDKKSRTTYYLVSEQDEKNILRRYPIYAYVR</sequence>
<evidence type="ECO:0000313" key="3">
    <source>
        <dbReference type="Proteomes" id="UP000617628"/>
    </source>
</evidence>
<reference evidence="2" key="1">
    <citation type="submission" date="2021-01" db="EMBL/GenBank/DDBJ databases">
        <title>Modified the classification status of verrucomicrobia.</title>
        <authorList>
            <person name="Feng X."/>
        </authorList>
    </citation>
    <scope>NUCLEOTIDE SEQUENCE</scope>
    <source>
        <strain evidence="2">KCTC 13126</strain>
    </source>
</reference>
<evidence type="ECO:0000256" key="1">
    <source>
        <dbReference type="SAM" id="SignalP"/>
    </source>
</evidence>
<name>A0A934RWE5_9BACT</name>
<dbReference type="InterPro" id="IPR013783">
    <property type="entry name" value="Ig-like_fold"/>
</dbReference>
<keyword evidence="3" id="KW-1185">Reference proteome</keyword>
<feature type="chain" id="PRO_5036852265" evidence="1">
    <location>
        <begin position="20"/>
        <end position="224"/>
    </location>
</feature>
<accession>A0A934RWE5</accession>
<evidence type="ECO:0000313" key="2">
    <source>
        <dbReference type="EMBL" id="MBK1875637.1"/>
    </source>
</evidence>
<dbReference type="AlphaFoldDB" id="A0A934RWE5"/>
<dbReference type="InterPro" id="IPR011467">
    <property type="entry name" value="DUF1573"/>
</dbReference>
<dbReference type="PANTHER" id="PTHR37833">
    <property type="entry name" value="LIPOPROTEIN-RELATED"/>
    <property type="match status" value="1"/>
</dbReference>
<proteinExistence type="predicted"/>
<dbReference type="PANTHER" id="PTHR37833:SF1">
    <property type="entry name" value="SIGNAL PEPTIDE PROTEIN"/>
    <property type="match status" value="1"/>
</dbReference>
<dbReference type="EMBL" id="JAENIL010000003">
    <property type="protein sequence ID" value="MBK1875637.1"/>
    <property type="molecule type" value="Genomic_DNA"/>
</dbReference>
<feature type="signal peptide" evidence="1">
    <location>
        <begin position="1"/>
        <end position="19"/>
    </location>
</feature>